<name>A0ABD3R6H6_9STRA</name>
<dbReference type="AlphaFoldDB" id="A0ABD3R6H6"/>
<gene>
    <name evidence="2" type="ORF">ACHAXA_004057</name>
</gene>
<organism evidence="2 3">
    <name type="scientific">Cyclostephanos tholiformis</name>
    <dbReference type="NCBI Taxonomy" id="382380"/>
    <lineage>
        <taxon>Eukaryota</taxon>
        <taxon>Sar</taxon>
        <taxon>Stramenopiles</taxon>
        <taxon>Ochrophyta</taxon>
        <taxon>Bacillariophyta</taxon>
        <taxon>Coscinodiscophyceae</taxon>
        <taxon>Thalassiosirophycidae</taxon>
        <taxon>Stephanodiscales</taxon>
        <taxon>Stephanodiscaceae</taxon>
        <taxon>Cyclostephanos</taxon>
    </lineage>
</organism>
<sequence length="183" mass="19805">MAFTSNVLGTSSPLTIEFGIWYYQALATVATTEGVYIVEYCQGYPDTVVIDASWKAARAFGILVFIFSCIVVAALLYTSCFPARAGIKFGRLMPPLYLLMAIFQGLTLLFLDSTACKANPLLSGLGSFVWPETCAISTGAKCYISATVFWAAAAFSSFNEQMALEAELTETDSDLQTGLLYDP</sequence>
<feature type="transmembrane region" description="Helical" evidence="1">
    <location>
        <begin position="59"/>
        <end position="80"/>
    </location>
</feature>
<comment type="caution">
    <text evidence="2">The sequence shown here is derived from an EMBL/GenBank/DDBJ whole genome shotgun (WGS) entry which is preliminary data.</text>
</comment>
<evidence type="ECO:0000313" key="3">
    <source>
        <dbReference type="Proteomes" id="UP001530377"/>
    </source>
</evidence>
<feature type="transmembrane region" description="Helical" evidence="1">
    <location>
        <begin position="92"/>
        <end position="111"/>
    </location>
</feature>
<protein>
    <submittedName>
        <fullName evidence="2">Uncharacterized protein</fullName>
    </submittedName>
</protein>
<keyword evidence="1" id="KW-0812">Transmembrane</keyword>
<dbReference type="Proteomes" id="UP001530377">
    <property type="component" value="Unassembled WGS sequence"/>
</dbReference>
<evidence type="ECO:0000313" key="2">
    <source>
        <dbReference type="EMBL" id="KAL3808328.1"/>
    </source>
</evidence>
<keyword evidence="1" id="KW-1133">Transmembrane helix</keyword>
<evidence type="ECO:0000256" key="1">
    <source>
        <dbReference type="SAM" id="Phobius"/>
    </source>
</evidence>
<proteinExistence type="predicted"/>
<keyword evidence="1" id="KW-0472">Membrane</keyword>
<keyword evidence="3" id="KW-1185">Reference proteome</keyword>
<accession>A0ABD3R6H6</accession>
<reference evidence="2 3" key="1">
    <citation type="submission" date="2024-10" db="EMBL/GenBank/DDBJ databases">
        <title>Updated reference genomes for cyclostephanoid diatoms.</title>
        <authorList>
            <person name="Roberts W.R."/>
            <person name="Alverson A.J."/>
        </authorList>
    </citation>
    <scope>NUCLEOTIDE SEQUENCE [LARGE SCALE GENOMIC DNA]</scope>
    <source>
        <strain evidence="2 3">AJA228-03</strain>
    </source>
</reference>
<dbReference type="EMBL" id="JALLPB020000521">
    <property type="protein sequence ID" value="KAL3808328.1"/>
    <property type="molecule type" value="Genomic_DNA"/>
</dbReference>